<dbReference type="InterPro" id="IPR039448">
    <property type="entry name" value="Beta_helix"/>
</dbReference>
<accession>A0A219B4I9</accession>
<dbReference type="InterPro" id="IPR006626">
    <property type="entry name" value="PbH1"/>
</dbReference>
<keyword evidence="8" id="KW-1185">Reference proteome</keyword>
<evidence type="ECO:0000256" key="1">
    <source>
        <dbReference type="ARBA" id="ARBA00004906"/>
    </source>
</evidence>
<evidence type="ECO:0000256" key="2">
    <source>
        <dbReference type="ARBA" id="ARBA00022737"/>
    </source>
</evidence>
<gene>
    <name evidence="7" type="ORF">B5C34_04030</name>
</gene>
<feature type="region of interest" description="Disordered" evidence="4">
    <location>
        <begin position="395"/>
        <end position="414"/>
    </location>
</feature>
<evidence type="ECO:0000256" key="4">
    <source>
        <dbReference type="SAM" id="MobiDB-lite"/>
    </source>
</evidence>
<sequence length="414" mass="43351">MTRTLFAAALLLSASPLAAKTLQVTPGDDPYDALQTALIEAEPGDVVHIAAGTYALTDGLSLDVDDVTVRGDGPAATILSFKGQTGAGEGLLITSDGVLVADFAVEDTRGDGIKTKGVDRFTADNVRVEWTNGPDAQNGAYGLYPVESTNILVQNSEVIACSDAGIYVGQSDNIVVRNNRVSYNVAGIEIENSTRADVYDNVAFHNTGGILVFDLPNLPKGDGHSTRLFRNVVVNNDTDNFAPEGNIVAEVPRGLGIMVMANRNVHIFDNVLDGNDSGQIMIVAYARPYEDTDYNPLPREVVVRDNVYGEGGGAPAFPGGAELAAALGGAIPPILWDGAAAYRRGGETLEVPVRMHFDAPAVTLNVATAGDDRLGGMPSMVTDAHAEIEEPAPVVLPANQPGLSDEKALAPASD</sequence>
<evidence type="ECO:0000313" key="8">
    <source>
        <dbReference type="Proteomes" id="UP000198462"/>
    </source>
</evidence>
<dbReference type="InterPro" id="IPR011050">
    <property type="entry name" value="Pectin_lyase_fold/virulence"/>
</dbReference>
<dbReference type="InterPro" id="IPR012334">
    <property type="entry name" value="Pectin_lyas_fold"/>
</dbReference>
<comment type="caution">
    <text evidence="7">The sequence shown here is derived from an EMBL/GenBank/DDBJ whole genome shotgun (WGS) entry which is preliminary data.</text>
</comment>
<keyword evidence="5" id="KW-0732">Signal</keyword>
<feature type="domain" description="Right handed beta helix" evidence="6">
    <location>
        <begin position="112"/>
        <end position="285"/>
    </location>
</feature>
<dbReference type="SUPFAM" id="SSF51126">
    <property type="entry name" value="Pectin lyase-like"/>
    <property type="match status" value="1"/>
</dbReference>
<dbReference type="RefSeq" id="WP_088711492.1">
    <property type="nucleotide sequence ID" value="NZ_NFZT01000001.1"/>
</dbReference>
<evidence type="ECO:0000256" key="3">
    <source>
        <dbReference type="ARBA" id="ARBA00022786"/>
    </source>
</evidence>
<feature type="chain" id="PRO_5012262223" description="Right handed beta helix domain-containing protein" evidence="5">
    <location>
        <begin position="20"/>
        <end position="414"/>
    </location>
</feature>
<dbReference type="Proteomes" id="UP000198462">
    <property type="component" value="Unassembled WGS sequence"/>
</dbReference>
<dbReference type="NCBIfam" id="TIGR03804">
    <property type="entry name" value="para_beta_helix"/>
    <property type="match status" value="1"/>
</dbReference>
<dbReference type="PANTHER" id="PTHR22990:SF15">
    <property type="entry name" value="F-BOX ONLY PROTEIN 10"/>
    <property type="match status" value="1"/>
</dbReference>
<keyword evidence="3" id="KW-0833">Ubl conjugation pathway</keyword>
<organism evidence="7 8">
    <name type="scientific">Pacificimonas flava</name>
    <dbReference type="NCBI Taxonomy" id="1234595"/>
    <lineage>
        <taxon>Bacteria</taxon>
        <taxon>Pseudomonadati</taxon>
        <taxon>Pseudomonadota</taxon>
        <taxon>Alphaproteobacteria</taxon>
        <taxon>Sphingomonadales</taxon>
        <taxon>Sphingosinicellaceae</taxon>
        <taxon>Pacificimonas</taxon>
    </lineage>
</organism>
<comment type="pathway">
    <text evidence="1">Protein modification; protein ubiquitination.</text>
</comment>
<dbReference type="Pfam" id="PF13229">
    <property type="entry name" value="Beta_helix"/>
    <property type="match status" value="1"/>
</dbReference>
<keyword evidence="2" id="KW-0677">Repeat</keyword>
<dbReference type="OrthoDB" id="338827at2"/>
<dbReference type="InterPro" id="IPR022442">
    <property type="entry name" value="SO_2930-like_dom"/>
</dbReference>
<reference evidence="8" key="1">
    <citation type="submission" date="2017-05" db="EMBL/GenBank/DDBJ databases">
        <authorList>
            <person name="Lin X."/>
        </authorList>
    </citation>
    <scope>NUCLEOTIDE SEQUENCE [LARGE SCALE GENOMIC DNA]</scope>
    <source>
        <strain evidence="8">JLT2012</strain>
    </source>
</reference>
<evidence type="ECO:0000256" key="5">
    <source>
        <dbReference type="SAM" id="SignalP"/>
    </source>
</evidence>
<name>A0A219B4I9_9SPHN</name>
<protein>
    <recommendedName>
        <fullName evidence="6">Right handed beta helix domain-containing protein</fullName>
    </recommendedName>
</protein>
<evidence type="ECO:0000313" key="7">
    <source>
        <dbReference type="EMBL" id="OWV32698.1"/>
    </source>
</evidence>
<proteinExistence type="predicted"/>
<dbReference type="SMART" id="SM00710">
    <property type="entry name" value="PbH1"/>
    <property type="match status" value="4"/>
</dbReference>
<dbReference type="AlphaFoldDB" id="A0A219B4I9"/>
<dbReference type="InterPro" id="IPR022441">
    <property type="entry name" value="Para_beta_helix_rpt-2"/>
</dbReference>
<dbReference type="PANTHER" id="PTHR22990">
    <property type="entry name" value="F-BOX ONLY PROTEIN"/>
    <property type="match status" value="1"/>
</dbReference>
<evidence type="ECO:0000259" key="6">
    <source>
        <dbReference type="Pfam" id="PF13229"/>
    </source>
</evidence>
<feature type="signal peptide" evidence="5">
    <location>
        <begin position="1"/>
        <end position="19"/>
    </location>
</feature>
<dbReference type="Gene3D" id="2.160.20.10">
    <property type="entry name" value="Single-stranded right-handed beta-helix, Pectin lyase-like"/>
    <property type="match status" value="1"/>
</dbReference>
<dbReference type="NCBIfam" id="TIGR03805">
    <property type="entry name" value="beta_helix_1"/>
    <property type="match status" value="1"/>
</dbReference>
<dbReference type="EMBL" id="NFZT01000001">
    <property type="protein sequence ID" value="OWV32698.1"/>
    <property type="molecule type" value="Genomic_DNA"/>
</dbReference>
<dbReference type="InterPro" id="IPR051550">
    <property type="entry name" value="SCF-Subunits/Alg-Epimerases"/>
</dbReference>